<evidence type="ECO:0000259" key="5">
    <source>
        <dbReference type="SMART" id="SM00382"/>
    </source>
</evidence>
<sequence>MTNTRNRPAHADRDQHRGGRVAAINSRRPADDEQPRTERWVQRTHDDDMEKILLGAFMADAARGDTITEHLTSSDFYREAHATVYRALVAAYALGDPTEPVAVADRLEADRALRDVGGIGFLRHCASLVPADVNAAYYAQAIAKKARLRAKVTATVSLQNALLRGDKDQARVYLDELNRISVEQADKTLTDMLVGGGQFVLDIPDTIPAVWGHGDDVLWAEGEALMICGPSGVGKTTLTGQLLRALLGLADKVLDWEVRPARRVLYLAMDRPAQIRRALSRVFTAGERPVLDERVVFWKGPPPYDVAARPETLLDMARAADADVVIVDSLKDAAIGLSEDSIGAGYNRARQAVLADDRQILELHHVVKRGNNGASPNTLGDVYGSAHLVNGAGSVIMLWGEAGDPVVEFKHLKQPMNDVGPFKVLHNGPAGTSQIFEGADLLDLARKCQTGGVTAADAAALVFEKDSPSKNQIEKARRRLLDLEKKGLLVQKAGARGGSAGSNAARWFIAAPSSWVPEGGFDAAA</sequence>
<feature type="compositionally biased region" description="Basic and acidic residues" evidence="4">
    <location>
        <begin position="28"/>
        <end position="38"/>
    </location>
</feature>
<dbReference type="SUPFAM" id="SSF48024">
    <property type="entry name" value="N-terminal domain of DnaB helicase"/>
    <property type="match status" value="1"/>
</dbReference>
<dbReference type="InterPro" id="IPR007693">
    <property type="entry name" value="DNA_helicase_DnaB-like_N"/>
</dbReference>
<dbReference type="GO" id="GO:0003677">
    <property type="term" value="F:DNA binding"/>
    <property type="evidence" value="ECO:0007669"/>
    <property type="project" value="UniProtKB-KW"/>
</dbReference>
<reference evidence="6" key="1">
    <citation type="journal article" date="2014" name="Int. J. Syst. Evol. Microbiol.">
        <title>Complete genome sequence of Corynebacterium casei LMG S-19264T (=DSM 44701T), isolated from a smear-ripened cheese.</title>
        <authorList>
            <consortium name="US DOE Joint Genome Institute (JGI-PGF)"/>
            <person name="Walter F."/>
            <person name="Albersmeier A."/>
            <person name="Kalinowski J."/>
            <person name="Ruckert C."/>
        </authorList>
    </citation>
    <scope>NUCLEOTIDE SEQUENCE</scope>
    <source>
        <strain evidence="6">JCM 19831</strain>
    </source>
</reference>
<dbReference type="AlphaFoldDB" id="A0A917U3Y0"/>
<reference evidence="6" key="2">
    <citation type="submission" date="2020-09" db="EMBL/GenBank/DDBJ databases">
        <authorList>
            <person name="Sun Q."/>
            <person name="Ohkuma M."/>
        </authorList>
    </citation>
    <scope>NUCLEOTIDE SEQUENCE</scope>
    <source>
        <strain evidence="6">JCM 19831</strain>
    </source>
</reference>
<dbReference type="SUPFAM" id="SSF52540">
    <property type="entry name" value="P-loop containing nucleoside triphosphate hydrolases"/>
    <property type="match status" value="1"/>
</dbReference>
<dbReference type="Gene3D" id="1.10.860.10">
    <property type="entry name" value="DNAb Helicase, Chain A"/>
    <property type="match status" value="1"/>
</dbReference>
<organism evidence="6 7">
    <name type="scientific">Dactylosporangium sucinum</name>
    <dbReference type="NCBI Taxonomy" id="1424081"/>
    <lineage>
        <taxon>Bacteria</taxon>
        <taxon>Bacillati</taxon>
        <taxon>Actinomycetota</taxon>
        <taxon>Actinomycetes</taxon>
        <taxon>Micromonosporales</taxon>
        <taxon>Micromonosporaceae</taxon>
        <taxon>Dactylosporangium</taxon>
    </lineage>
</organism>
<evidence type="ECO:0000256" key="4">
    <source>
        <dbReference type="SAM" id="MobiDB-lite"/>
    </source>
</evidence>
<dbReference type="EMBL" id="BMPI01000035">
    <property type="protein sequence ID" value="GGM53583.1"/>
    <property type="molecule type" value="Genomic_DNA"/>
</dbReference>
<dbReference type="Pfam" id="PF13481">
    <property type="entry name" value="AAA_25"/>
    <property type="match status" value="1"/>
</dbReference>
<name>A0A917U3Y0_9ACTN</name>
<dbReference type="SMART" id="SM00382">
    <property type="entry name" value="AAA"/>
    <property type="match status" value="1"/>
</dbReference>
<dbReference type="Gene3D" id="3.40.50.300">
    <property type="entry name" value="P-loop containing nucleotide triphosphate hydrolases"/>
    <property type="match status" value="1"/>
</dbReference>
<evidence type="ECO:0000256" key="2">
    <source>
        <dbReference type="ARBA" id="ARBA00022705"/>
    </source>
</evidence>
<dbReference type="GO" id="GO:1990077">
    <property type="term" value="C:primosome complex"/>
    <property type="evidence" value="ECO:0007669"/>
    <property type="project" value="UniProtKB-KW"/>
</dbReference>
<dbReference type="PANTHER" id="PTHR30153:SF2">
    <property type="entry name" value="REPLICATIVE DNA HELICASE"/>
    <property type="match status" value="1"/>
</dbReference>
<feature type="region of interest" description="Disordered" evidence="4">
    <location>
        <begin position="1"/>
        <end position="38"/>
    </location>
</feature>
<keyword evidence="1" id="KW-0639">Primosome</keyword>
<dbReference type="RefSeq" id="WP_190253704.1">
    <property type="nucleotide sequence ID" value="NZ_BMPI01000035.1"/>
</dbReference>
<keyword evidence="2" id="KW-0235">DNA replication</keyword>
<dbReference type="GO" id="GO:0005829">
    <property type="term" value="C:cytosol"/>
    <property type="evidence" value="ECO:0007669"/>
    <property type="project" value="TreeGrafter"/>
</dbReference>
<dbReference type="InterPro" id="IPR003593">
    <property type="entry name" value="AAA+_ATPase"/>
</dbReference>
<evidence type="ECO:0000313" key="6">
    <source>
        <dbReference type="EMBL" id="GGM53583.1"/>
    </source>
</evidence>
<keyword evidence="7" id="KW-1185">Reference proteome</keyword>
<comment type="caution">
    <text evidence="6">The sequence shown here is derived from an EMBL/GenBank/DDBJ whole genome shotgun (WGS) entry which is preliminary data.</text>
</comment>
<proteinExistence type="predicted"/>
<evidence type="ECO:0000256" key="1">
    <source>
        <dbReference type="ARBA" id="ARBA00022515"/>
    </source>
</evidence>
<accession>A0A917U3Y0</accession>
<dbReference type="InterPro" id="IPR027417">
    <property type="entry name" value="P-loop_NTPase"/>
</dbReference>
<dbReference type="Pfam" id="PF00772">
    <property type="entry name" value="DnaB"/>
    <property type="match status" value="1"/>
</dbReference>
<dbReference type="GO" id="GO:0003678">
    <property type="term" value="F:DNA helicase activity"/>
    <property type="evidence" value="ECO:0007669"/>
    <property type="project" value="InterPro"/>
</dbReference>
<dbReference type="InterPro" id="IPR016136">
    <property type="entry name" value="DNA_helicase_N/primase_C"/>
</dbReference>
<protein>
    <recommendedName>
        <fullName evidence="5">AAA+ ATPase domain-containing protein</fullName>
    </recommendedName>
</protein>
<keyword evidence="3" id="KW-0238">DNA-binding</keyword>
<dbReference type="InterPro" id="IPR036185">
    <property type="entry name" value="DNA_heli_DnaB-like_N_sf"/>
</dbReference>
<dbReference type="GO" id="GO:0005524">
    <property type="term" value="F:ATP binding"/>
    <property type="evidence" value="ECO:0007669"/>
    <property type="project" value="InterPro"/>
</dbReference>
<dbReference type="GO" id="GO:0006269">
    <property type="term" value="P:DNA replication, synthesis of primer"/>
    <property type="evidence" value="ECO:0007669"/>
    <property type="project" value="UniProtKB-KW"/>
</dbReference>
<dbReference type="Proteomes" id="UP000642070">
    <property type="component" value="Unassembled WGS sequence"/>
</dbReference>
<evidence type="ECO:0000313" key="7">
    <source>
        <dbReference type="Proteomes" id="UP000642070"/>
    </source>
</evidence>
<evidence type="ECO:0000256" key="3">
    <source>
        <dbReference type="ARBA" id="ARBA00023125"/>
    </source>
</evidence>
<gene>
    <name evidence="6" type="ORF">GCM10007977_063950</name>
</gene>
<feature type="domain" description="AAA+ ATPase" evidence="5">
    <location>
        <begin position="221"/>
        <end position="371"/>
    </location>
</feature>
<dbReference type="PANTHER" id="PTHR30153">
    <property type="entry name" value="REPLICATIVE DNA HELICASE DNAB"/>
    <property type="match status" value="1"/>
</dbReference>